<evidence type="ECO:0000313" key="3">
    <source>
        <dbReference type="Proteomes" id="UP001204798"/>
    </source>
</evidence>
<name>A0ABT2EQ74_9BACT</name>
<feature type="transmembrane region" description="Helical" evidence="1">
    <location>
        <begin position="195"/>
        <end position="213"/>
    </location>
</feature>
<protein>
    <submittedName>
        <fullName evidence="2">ABC-type multidrug transport system fused ATPase/permease subunit</fullName>
    </submittedName>
</protein>
<feature type="transmembrane region" description="Helical" evidence="1">
    <location>
        <begin position="256"/>
        <end position="278"/>
    </location>
</feature>
<keyword evidence="1" id="KW-0472">Membrane</keyword>
<gene>
    <name evidence="2" type="ORF">M2350_002522</name>
</gene>
<keyword evidence="1" id="KW-0812">Transmembrane</keyword>
<feature type="transmembrane region" description="Helical" evidence="1">
    <location>
        <begin position="49"/>
        <end position="69"/>
    </location>
</feature>
<feature type="transmembrane region" description="Helical" evidence="1">
    <location>
        <begin position="320"/>
        <end position="337"/>
    </location>
</feature>
<feature type="transmembrane region" description="Helical" evidence="1">
    <location>
        <begin position="343"/>
        <end position="361"/>
    </location>
</feature>
<feature type="transmembrane region" description="Helical" evidence="1">
    <location>
        <begin position="81"/>
        <end position="101"/>
    </location>
</feature>
<keyword evidence="1" id="KW-1133">Transmembrane helix</keyword>
<organism evidence="2 3">
    <name type="scientific">Candidatus Fervidibacter sacchari</name>
    <dbReference type="NCBI Taxonomy" id="1448929"/>
    <lineage>
        <taxon>Bacteria</taxon>
        <taxon>Candidatus Fervidibacterota</taxon>
        <taxon>Candidatus Fervidibacter</taxon>
    </lineage>
</organism>
<sequence>MLKGAADVAAITILVVVVALNACLGVALASLEMTVWRTKLALMGRLWRMWARALAISAIVLFVLFVVYLKAHIDWVEFVGWVETPFGMAILFPLMPAYHAIKAAFDGVIAVPVLLTLFLAVFTAIMVWQALEVAAPFCEATFLRSERQQRLTKMGAWDAVTQEFVAKPIKSESGFGLKATSLFWLYWLNWKRNSLWAGELPALFIILFSAFVVEKGLPFPSLAIVLPLLFYRVFFPHPPEWLKSQPISAGEAVLILALPSALRASGWSLAILFTLALLSPKGIGIANFFAFFLAMIALGFGIDFVVQALRASWWTKFQDLPWLAFVIAIVLGNLMFLTLTDHWLLGLLLSWVACIVLYLWAKERWLKEP</sequence>
<evidence type="ECO:0000256" key="1">
    <source>
        <dbReference type="SAM" id="Phobius"/>
    </source>
</evidence>
<keyword evidence="3" id="KW-1185">Reference proteome</keyword>
<evidence type="ECO:0000313" key="2">
    <source>
        <dbReference type="EMBL" id="MCS3920105.1"/>
    </source>
</evidence>
<dbReference type="Proteomes" id="UP001204798">
    <property type="component" value="Unassembled WGS sequence"/>
</dbReference>
<feature type="transmembrane region" description="Helical" evidence="1">
    <location>
        <begin position="284"/>
        <end position="308"/>
    </location>
</feature>
<proteinExistence type="predicted"/>
<reference evidence="2 3" key="1">
    <citation type="submission" date="2022-08" db="EMBL/GenBank/DDBJ databases">
        <title>Bacterial and archaeal communities from various locations to study Microbial Dark Matter (Phase II).</title>
        <authorList>
            <person name="Stepanauskas R."/>
        </authorList>
    </citation>
    <scope>NUCLEOTIDE SEQUENCE [LARGE SCALE GENOMIC DNA]</scope>
    <source>
        <strain evidence="2 3">PD1</strain>
    </source>
</reference>
<feature type="transmembrane region" description="Helical" evidence="1">
    <location>
        <begin position="219"/>
        <end position="235"/>
    </location>
</feature>
<comment type="caution">
    <text evidence="2">The sequence shown here is derived from an EMBL/GenBank/DDBJ whole genome shotgun (WGS) entry which is preliminary data.</text>
</comment>
<feature type="transmembrane region" description="Helical" evidence="1">
    <location>
        <begin position="107"/>
        <end position="128"/>
    </location>
</feature>
<accession>A0ABT2EQ74</accession>
<dbReference type="EMBL" id="JANUCP010000004">
    <property type="protein sequence ID" value="MCS3920105.1"/>
    <property type="molecule type" value="Genomic_DNA"/>
</dbReference>